<dbReference type="Proteomes" id="UP001236569">
    <property type="component" value="Unassembled WGS sequence"/>
</dbReference>
<sequence>MRTIRFSVPKQEENPEIISEKVFSFLHGLRNINESIFSDWFQQGWSKKEALSKKVDIEKNYLLSVVNKNWDKKFPELGTKFSLWTGKDNDLFNCISTFSLGKTTKNSNIRNIVTLVVPKQENVPDIGENEIQSIISLMKEIWGEQDFEISL</sequence>
<proteinExistence type="predicted"/>
<dbReference type="RefSeq" id="WP_283371161.1">
    <property type="nucleotide sequence ID" value="NZ_JASHID010000016.1"/>
</dbReference>
<dbReference type="EMBL" id="JASHID010000016">
    <property type="protein sequence ID" value="MDI9866328.1"/>
    <property type="molecule type" value="Genomic_DNA"/>
</dbReference>
<accession>A0ABT6YRV9</accession>
<comment type="caution">
    <text evidence="1">The sequence shown here is derived from an EMBL/GenBank/DDBJ whole genome shotgun (WGS) entry which is preliminary data.</text>
</comment>
<name>A0ABT6YRV9_9BACT</name>
<protein>
    <recommendedName>
        <fullName evidence="3">DnaA N-terminal domain-containing protein</fullName>
    </recommendedName>
</protein>
<evidence type="ECO:0000313" key="2">
    <source>
        <dbReference type="Proteomes" id="UP001236569"/>
    </source>
</evidence>
<evidence type="ECO:0008006" key="3">
    <source>
        <dbReference type="Google" id="ProtNLM"/>
    </source>
</evidence>
<keyword evidence="2" id="KW-1185">Reference proteome</keyword>
<organism evidence="1 2">
    <name type="scientific">Flectobacillus longus</name>
    <dbReference type="NCBI Taxonomy" id="2984207"/>
    <lineage>
        <taxon>Bacteria</taxon>
        <taxon>Pseudomonadati</taxon>
        <taxon>Bacteroidota</taxon>
        <taxon>Cytophagia</taxon>
        <taxon>Cytophagales</taxon>
        <taxon>Flectobacillaceae</taxon>
        <taxon>Flectobacillus</taxon>
    </lineage>
</organism>
<gene>
    <name evidence="1" type="ORF">QM480_18455</name>
</gene>
<reference evidence="1 2" key="1">
    <citation type="submission" date="2023-05" db="EMBL/GenBank/DDBJ databases">
        <title>Novel species of genus Flectobacillus isolated from stream in China.</title>
        <authorList>
            <person name="Lu H."/>
        </authorList>
    </citation>
    <scope>NUCLEOTIDE SEQUENCE [LARGE SCALE GENOMIC DNA]</scope>
    <source>
        <strain evidence="1 2">DC10W</strain>
    </source>
</reference>
<evidence type="ECO:0000313" key="1">
    <source>
        <dbReference type="EMBL" id="MDI9866328.1"/>
    </source>
</evidence>